<dbReference type="CDD" id="cd01008">
    <property type="entry name" value="PBP2_NrtA_SsuA_CpmA_like"/>
    <property type="match status" value="1"/>
</dbReference>
<reference evidence="6 7" key="1">
    <citation type="submission" date="2015-11" db="EMBL/GenBank/DDBJ databases">
        <authorList>
            <person name="Lin W."/>
        </authorList>
    </citation>
    <scope>NUCLEOTIDE SEQUENCE [LARGE SCALE GENOMIC DNA]</scope>
    <source>
        <strain evidence="6 7">HCH-1</strain>
    </source>
</reference>
<proteinExistence type="inferred from homology"/>
<sequence length="376" mass="42287">MVKLKLCKIIACIAVIAAISALISPMPGTAHAAKPEDNPYYSKYKFEKSDSYMNIGFQPLYLPSGMIATVMSRDLTLKRKLGEMGLTVIFYRFLKGQDSNKFFLSDDLQAGIIGDMPAITAAAKKDVIIPSIMQQSFTAIVARRYEFIDQLKGKRIGYVPGSTAHYALLKTLTKSGMTEKDVTLVPLEIIEMADALINKKISAFSVWEPTVSLTLMNYPQSVAIHKTLTFGYISFSKEFYIKRPEVVREVVAAQIRATKWIKSGRGNLFLAATWTQANIKSLVGDKFKITPEQIAEISIKDMMWQSEVPVIPEKSLKKDGQITSIFEYLKSQGKIDSTVDVEKILRCFDKNIVYDVINMPDKYNLDEFNYDTKANQ</sequence>
<accession>A0ABR5SJG4</accession>
<dbReference type="Proteomes" id="UP000060487">
    <property type="component" value="Unassembled WGS sequence"/>
</dbReference>
<dbReference type="Pfam" id="PF09084">
    <property type="entry name" value="NMT1"/>
    <property type="match status" value="1"/>
</dbReference>
<keyword evidence="3 4" id="KW-0732">Signal</keyword>
<organism evidence="6 7">
    <name type="scientific">Candidatus Magnetominusculus xianensis</name>
    <dbReference type="NCBI Taxonomy" id="1748249"/>
    <lineage>
        <taxon>Bacteria</taxon>
        <taxon>Pseudomonadati</taxon>
        <taxon>Nitrospirota</taxon>
        <taxon>Nitrospiria</taxon>
        <taxon>Nitrospirales</taxon>
        <taxon>Nitrospiraceae</taxon>
        <taxon>Candidatus Magnetominusculus</taxon>
    </lineage>
</organism>
<evidence type="ECO:0000313" key="7">
    <source>
        <dbReference type="Proteomes" id="UP000060487"/>
    </source>
</evidence>
<dbReference type="SUPFAM" id="SSF53850">
    <property type="entry name" value="Periplasmic binding protein-like II"/>
    <property type="match status" value="1"/>
</dbReference>
<evidence type="ECO:0000259" key="5">
    <source>
        <dbReference type="Pfam" id="PF09084"/>
    </source>
</evidence>
<dbReference type="InterPro" id="IPR015168">
    <property type="entry name" value="SsuA/THI5"/>
</dbReference>
<dbReference type="PANTHER" id="PTHR30024">
    <property type="entry name" value="ALIPHATIC SULFONATES-BINDING PROTEIN-RELATED"/>
    <property type="match status" value="1"/>
</dbReference>
<evidence type="ECO:0000256" key="3">
    <source>
        <dbReference type="ARBA" id="ARBA00022729"/>
    </source>
</evidence>
<dbReference type="EMBL" id="LNQR01000005">
    <property type="protein sequence ID" value="KWT94489.1"/>
    <property type="molecule type" value="Genomic_DNA"/>
</dbReference>
<comment type="caution">
    <text evidence="6">The sequence shown here is derived from an EMBL/GenBank/DDBJ whole genome shotgun (WGS) entry which is preliminary data.</text>
</comment>
<keyword evidence="7" id="KW-1185">Reference proteome</keyword>
<evidence type="ECO:0000256" key="4">
    <source>
        <dbReference type="SAM" id="SignalP"/>
    </source>
</evidence>
<dbReference type="Gene3D" id="3.40.190.10">
    <property type="entry name" value="Periplasmic binding protein-like II"/>
    <property type="match status" value="2"/>
</dbReference>
<evidence type="ECO:0000313" key="6">
    <source>
        <dbReference type="EMBL" id="KWT94489.1"/>
    </source>
</evidence>
<dbReference type="RefSeq" id="WP_085050752.1">
    <property type="nucleotide sequence ID" value="NZ_LNQR01000005.1"/>
</dbReference>
<dbReference type="PANTHER" id="PTHR30024:SF47">
    <property type="entry name" value="TAURINE-BINDING PERIPLASMIC PROTEIN"/>
    <property type="match status" value="1"/>
</dbReference>
<protein>
    <submittedName>
        <fullName evidence="6">Aliphatic sulfonates-binding protein</fullName>
    </submittedName>
</protein>
<feature type="chain" id="PRO_5045674595" evidence="4">
    <location>
        <begin position="33"/>
        <end position="376"/>
    </location>
</feature>
<evidence type="ECO:0000256" key="1">
    <source>
        <dbReference type="ARBA" id="ARBA00004418"/>
    </source>
</evidence>
<comment type="subcellular location">
    <subcellularLocation>
        <location evidence="1">Periplasm</location>
    </subcellularLocation>
</comment>
<gene>
    <name evidence="6" type="ORF">ASN18_0219</name>
</gene>
<evidence type="ECO:0000256" key="2">
    <source>
        <dbReference type="ARBA" id="ARBA00010742"/>
    </source>
</evidence>
<feature type="domain" description="SsuA/THI5-like" evidence="5">
    <location>
        <begin position="127"/>
        <end position="261"/>
    </location>
</feature>
<comment type="similarity">
    <text evidence="2">Belongs to the bacterial solute-binding protein SsuA/TauA family.</text>
</comment>
<feature type="signal peptide" evidence="4">
    <location>
        <begin position="1"/>
        <end position="32"/>
    </location>
</feature>
<name>A0ABR5SJG4_9BACT</name>